<dbReference type="GO" id="GO:0003700">
    <property type="term" value="F:DNA-binding transcription factor activity"/>
    <property type="evidence" value="ECO:0007669"/>
    <property type="project" value="InterPro"/>
</dbReference>
<evidence type="ECO:0000259" key="5">
    <source>
        <dbReference type="PROSITE" id="PS50949"/>
    </source>
</evidence>
<dbReference type="PATRIC" id="fig|443610.3.peg.2708"/>
<evidence type="ECO:0000313" key="7">
    <source>
        <dbReference type="Proteomes" id="UP000033632"/>
    </source>
</evidence>
<keyword evidence="3" id="KW-0804">Transcription</keyword>
<keyword evidence="2" id="KW-0238">DNA-binding</keyword>
<dbReference type="InterPro" id="IPR000524">
    <property type="entry name" value="Tscrpt_reg_HTH_GntR"/>
</dbReference>
<dbReference type="GO" id="GO:0003677">
    <property type="term" value="F:DNA binding"/>
    <property type="evidence" value="ECO:0007669"/>
    <property type="project" value="UniProtKB-KW"/>
</dbReference>
<dbReference type="Proteomes" id="UP000033632">
    <property type="component" value="Unassembled WGS sequence"/>
</dbReference>
<accession>A0A0F5FXL1</accession>
<dbReference type="InterPro" id="IPR011711">
    <property type="entry name" value="GntR_C"/>
</dbReference>
<protein>
    <recommendedName>
        <fullName evidence="5">HTH gntR-type domain-containing protein</fullName>
    </recommendedName>
</protein>
<dbReference type="Gene3D" id="1.10.10.10">
    <property type="entry name" value="Winged helix-like DNA-binding domain superfamily/Winged helix DNA-binding domain"/>
    <property type="match status" value="1"/>
</dbReference>
<dbReference type="AlphaFoldDB" id="A0A0F5FXL1"/>
<dbReference type="InterPro" id="IPR008920">
    <property type="entry name" value="TF_FadR/GntR_C"/>
</dbReference>
<comment type="caution">
    <text evidence="6">The sequence shown here is derived from an EMBL/GenBank/DDBJ whole genome shotgun (WGS) entry which is preliminary data.</text>
</comment>
<keyword evidence="1" id="KW-0805">Transcription regulation</keyword>
<dbReference type="InterPro" id="IPR036390">
    <property type="entry name" value="WH_DNA-bd_sf"/>
</dbReference>
<dbReference type="PANTHER" id="PTHR43537:SF5">
    <property type="entry name" value="UXU OPERON TRANSCRIPTIONAL REGULATOR"/>
    <property type="match status" value="1"/>
</dbReference>
<dbReference type="PANTHER" id="PTHR43537">
    <property type="entry name" value="TRANSCRIPTIONAL REGULATOR, GNTR FAMILY"/>
    <property type="match status" value="1"/>
</dbReference>
<dbReference type="SMART" id="SM00345">
    <property type="entry name" value="HTH_GNTR"/>
    <property type="match status" value="1"/>
</dbReference>
<dbReference type="SUPFAM" id="SSF46785">
    <property type="entry name" value="Winged helix' DNA-binding domain"/>
    <property type="match status" value="1"/>
</dbReference>
<reference evidence="6 7" key="1">
    <citation type="submission" date="2015-03" db="EMBL/GenBank/DDBJ databases">
        <authorList>
            <person name="Hassan Y.I."/>
            <person name="Lepp D."/>
            <person name="Li X.-Z."/>
            <person name="Zhou T."/>
        </authorList>
    </citation>
    <scope>NUCLEOTIDE SEQUENCE [LARGE SCALE GENOMIC DNA]</scope>
    <source>
        <strain evidence="6 7">BD-c194</strain>
    </source>
</reference>
<dbReference type="STRING" id="443610.VE25_01235"/>
<feature type="compositionally biased region" description="Polar residues" evidence="4">
    <location>
        <begin position="1"/>
        <end position="10"/>
    </location>
</feature>
<dbReference type="InterPro" id="IPR036388">
    <property type="entry name" value="WH-like_DNA-bd_sf"/>
</dbReference>
<gene>
    <name evidence="6" type="ORF">VE25_01235</name>
</gene>
<evidence type="ECO:0000256" key="1">
    <source>
        <dbReference type="ARBA" id="ARBA00023015"/>
    </source>
</evidence>
<name>A0A0F5FXL1_9HYPH</name>
<feature type="domain" description="HTH gntR-type" evidence="5">
    <location>
        <begin position="23"/>
        <end position="90"/>
    </location>
</feature>
<dbReference type="Gene3D" id="1.20.120.530">
    <property type="entry name" value="GntR ligand-binding domain-like"/>
    <property type="match status" value="1"/>
</dbReference>
<feature type="region of interest" description="Disordered" evidence="4">
    <location>
        <begin position="1"/>
        <end position="20"/>
    </location>
</feature>
<dbReference type="PROSITE" id="PS50949">
    <property type="entry name" value="HTH_GNTR"/>
    <property type="match status" value="1"/>
</dbReference>
<dbReference type="Pfam" id="PF07729">
    <property type="entry name" value="FCD"/>
    <property type="match status" value="1"/>
</dbReference>
<evidence type="ECO:0000256" key="2">
    <source>
        <dbReference type="ARBA" id="ARBA00023125"/>
    </source>
</evidence>
<dbReference type="SMART" id="SM00895">
    <property type="entry name" value="FCD"/>
    <property type="match status" value="1"/>
</dbReference>
<evidence type="ECO:0000313" key="6">
    <source>
        <dbReference type="EMBL" id="KKB13589.1"/>
    </source>
</evidence>
<evidence type="ECO:0000256" key="4">
    <source>
        <dbReference type="SAM" id="MobiDB-lite"/>
    </source>
</evidence>
<proteinExistence type="predicted"/>
<dbReference type="OrthoDB" id="7768882at2"/>
<dbReference type="Pfam" id="PF00392">
    <property type="entry name" value="GntR"/>
    <property type="match status" value="1"/>
</dbReference>
<evidence type="ECO:0000256" key="3">
    <source>
        <dbReference type="ARBA" id="ARBA00023163"/>
    </source>
</evidence>
<keyword evidence="7" id="KW-1185">Reference proteome</keyword>
<dbReference type="EMBL" id="JZEX01000022">
    <property type="protein sequence ID" value="KKB13589.1"/>
    <property type="molecule type" value="Genomic_DNA"/>
</dbReference>
<dbReference type="SUPFAM" id="SSF48008">
    <property type="entry name" value="GntR ligand-binding domain-like"/>
    <property type="match status" value="1"/>
</dbReference>
<sequence length="234" mass="26256">MTGNNRSGTPASGARPEAANESALNRQIAYRRFQELLLTGDIRPGQNLSQRELMGKLGISLGALRELLARWEAEGLLAVMPQRGIQITTVDLRMIRESYQLRIAYEREATIYAVEHLSDEDLSAQRRLHTSILERAGAGITRELLDEAQHIDSAFHDFLIAATGNETLIQAYSINSLRVRMIHLDRIRLNPAVLAPALDDHLEIIDGIMARDRARAESAIERHIFNARQRAVAF</sequence>
<organism evidence="6 7">
    <name type="scientific">Devosia geojensis</name>
    <dbReference type="NCBI Taxonomy" id="443610"/>
    <lineage>
        <taxon>Bacteria</taxon>
        <taxon>Pseudomonadati</taxon>
        <taxon>Pseudomonadota</taxon>
        <taxon>Alphaproteobacteria</taxon>
        <taxon>Hyphomicrobiales</taxon>
        <taxon>Devosiaceae</taxon>
        <taxon>Devosia</taxon>
    </lineage>
</organism>